<feature type="domain" description="HTH cro/C1-type" evidence="2">
    <location>
        <begin position="10"/>
        <end position="64"/>
    </location>
</feature>
<dbReference type="PROSITE" id="PS50943">
    <property type="entry name" value="HTH_CROC1"/>
    <property type="match status" value="1"/>
</dbReference>
<keyword evidence="1" id="KW-0238">DNA-binding</keyword>
<evidence type="ECO:0000256" key="1">
    <source>
        <dbReference type="ARBA" id="ARBA00023125"/>
    </source>
</evidence>
<evidence type="ECO:0000313" key="3">
    <source>
        <dbReference type="EMBL" id="GAA0362450.1"/>
    </source>
</evidence>
<evidence type="ECO:0000259" key="2">
    <source>
        <dbReference type="PROSITE" id="PS50943"/>
    </source>
</evidence>
<dbReference type="PANTHER" id="PTHR46797:SF10">
    <property type="entry name" value="BLR1115 PROTEIN"/>
    <property type="match status" value="1"/>
</dbReference>
<gene>
    <name evidence="3" type="ORF">GCM10009092_28530</name>
</gene>
<dbReference type="Gene3D" id="2.60.120.10">
    <property type="entry name" value="Jelly Rolls"/>
    <property type="match status" value="1"/>
</dbReference>
<proteinExistence type="predicted"/>
<dbReference type="SUPFAM" id="SSF51182">
    <property type="entry name" value="RmlC-like cupins"/>
    <property type="match status" value="1"/>
</dbReference>
<dbReference type="CDD" id="cd02209">
    <property type="entry name" value="cupin_XRE_C"/>
    <property type="match status" value="1"/>
</dbReference>
<dbReference type="InterPro" id="IPR010982">
    <property type="entry name" value="Lambda_DNA-bd_dom_sf"/>
</dbReference>
<dbReference type="InterPro" id="IPR011051">
    <property type="entry name" value="RmlC_Cupin_sf"/>
</dbReference>
<dbReference type="InterPro" id="IPR050807">
    <property type="entry name" value="TransReg_Diox_bact_type"/>
</dbReference>
<organism evidence="3 4">
    <name type="scientific">Bowmanella denitrificans</name>
    <dbReference type="NCBI Taxonomy" id="366582"/>
    <lineage>
        <taxon>Bacteria</taxon>
        <taxon>Pseudomonadati</taxon>
        <taxon>Pseudomonadota</taxon>
        <taxon>Gammaproteobacteria</taxon>
        <taxon>Alteromonadales</taxon>
        <taxon>Alteromonadaceae</taxon>
        <taxon>Bowmanella</taxon>
    </lineage>
</organism>
<comment type="caution">
    <text evidence="3">The sequence shown here is derived from an EMBL/GenBank/DDBJ whole genome shotgun (WGS) entry which is preliminary data.</text>
</comment>
<dbReference type="Proteomes" id="UP001501757">
    <property type="component" value="Unassembled WGS sequence"/>
</dbReference>
<dbReference type="PANTHER" id="PTHR46797">
    <property type="entry name" value="HTH-TYPE TRANSCRIPTIONAL REGULATOR"/>
    <property type="match status" value="1"/>
</dbReference>
<evidence type="ECO:0000313" key="4">
    <source>
        <dbReference type="Proteomes" id="UP001501757"/>
    </source>
</evidence>
<dbReference type="Pfam" id="PF13560">
    <property type="entry name" value="HTH_31"/>
    <property type="match status" value="1"/>
</dbReference>
<accession>A0ABN0XEY3</accession>
<dbReference type="RefSeq" id="WP_343845804.1">
    <property type="nucleotide sequence ID" value="NZ_BAAAEI010000015.1"/>
</dbReference>
<protein>
    <submittedName>
        <fullName evidence="3">XRE family transcriptional regulator</fullName>
    </submittedName>
</protein>
<sequence>MFDNQLAARLVQLRKDHQLSLQQLAQQSGISTATLSRIENAATSPTASQLNSLCNAFGITLSQLMYAAEAGAIRLLRSDKMMHWTDPDSGYQRRLLCPPTPGFVMELLEISLPPGADIQYDKPPIAGLEQHIVLHQGNLHLTIEQQTYQLSRGDSLGFKLYGSTRFVNPGDKDCIYILAVAKP</sequence>
<reference evidence="3 4" key="1">
    <citation type="journal article" date="2019" name="Int. J. Syst. Evol. Microbiol.">
        <title>The Global Catalogue of Microorganisms (GCM) 10K type strain sequencing project: providing services to taxonomists for standard genome sequencing and annotation.</title>
        <authorList>
            <consortium name="The Broad Institute Genomics Platform"/>
            <consortium name="The Broad Institute Genome Sequencing Center for Infectious Disease"/>
            <person name="Wu L."/>
            <person name="Ma J."/>
        </authorList>
    </citation>
    <scope>NUCLEOTIDE SEQUENCE [LARGE SCALE GENOMIC DNA]</scope>
    <source>
        <strain evidence="3 4">JCM 13378</strain>
    </source>
</reference>
<dbReference type="SMART" id="SM00530">
    <property type="entry name" value="HTH_XRE"/>
    <property type="match status" value="1"/>
</dbReference>
<dbReference type="InterPro" id="IPR001387">
    <property type="entry name" value="Cro/C1-type_HTH"/>
</dbReference>
<dbReference type="SUPFAM" id="SSF47413">
    <property type="entry name" value="lambda repressor-like DNA-binding domains"/>
    <property type="match status" value="1"/>
</dbReference>
<name>A0ABN0XEY3_9ALTE</name>
<dbReference type="CDD" id="cd00093">
    <property type="entry name" value="HTH_XRE"/>
    <property type="match status" value="1"/>
</dbReference>
<dbReference type="EMBL" id="BAAAEI010000015">
    <property type="protein sequence ID" value="GAA0362450.1"/>
    <property type="molecule type" value="Genomic_DNA"/>
</dbReference>
<keyword evidence="4" id="KW-1185">Reference proteome</keyword>
<dbReference type="InterPro" id="IPR014710">
    <property type="entry name" value="RmlC-like_jellyroll"/>
</dbReference>
<dbReference type="Gene3D" id="1.10.260.40">
    <property type="entry name" value="lambda repressor-like DNA-binding domains"/>
    <property type="match status" value="1"/>
</dbReference>